<protein>
    <submittedName>
        <fullName evidence="1">ATP-binding protein</fullName>
    </submittedName>
</protein>
<dbReference type="RefSeq" id="WP_386095488.1">
    <property type="nucleotide sequence ID" value="NZ_JBHUOZ010000001.1"/>
</dbReference>
<name>A0ABW6A0V4_9BACT</name>
<reference evidence="2" key="1">
    <citation type="journal article" date="2019" name="Int. J. Syst. Evol. Microbiol.">
        <title>The Global Catalogue of Microorganisms (GCM) 10K type strain sequencing project: providing services to taxonomists for standard genome sequencing and annotation.</title>
        <authorList>
            <consortium name="The Broad Institute Genomics Platform"/>
            <consortium name="The Broad Institute Genome Sequencing Center for Infectious Disease"/>
            <person name="Wu L."/>
            <person name="Ma J."/>
        </authorList>
    </citation>
    <scope>NUCLEOTIDE SEQUENCE [LARGE SCALE GENOMIC DNA]</scope>
    <source>
        <strain evidence="2">KCTC 23299</strain>
    </source>
</reference>
<dbReference type="InterPro" id="IPR038475">
    <property type="entry name" value="RecG_C_sf"/>
</dbReference>
<keyword evidence="1" id="KW-0547">Nucleotide-binding</keyword>
<accession>A0ABW6A0V4</accession>
<evidence type="ECO:0000313" key="1">
    <source>
        <dbReference type="EMBL" id="MFD2918877.1"/>
    </source>
</evidence>
<proteinExistence type="predicted"/>
<dbReference type="EMBL" id="JBHUOZ010000001">
    <property type="protein sequence ID" value="MFD2918877.1"/>
    <property type="molecule type" value="Genomic_DNA"/>
</dbReference>
<evidence type="ECO:0000313" key="2">
    <source>
        <dbReference type="Proteomes" id="UP001597511"/>
    </source>
</evidence>
<dbReference type="GO" id="GO:0005524">
    <property type="term" value="F:ATP binding"/>
    <property type="evidence" value="ECO:0007669"/>
    <property type="project" value="UniProtKB-KW"/>
</dbReference>
<comment type="caution">
    <text evidence="1">The sequence shown here is derived from an EMBL/GenBank/DDBJ whole genome shotgun (WGS) entry which is preliminary data.</text>
</comment>
<dbReference type="Pfam" id="PF13749">
    <property type="entry name" value="HATPase_c_4"/>
    <property type="match status" value="1"/>
</dbReference>
<gene>
    <name evidence="1" type="ORF">ACFS6H_04085</name>
</gene>
<organism evidence="1 2">
    <name type="scientific">Terrimonas rubra</name>
    <dbReference type="NCBI Taxonomy" id="1035890"/>
    <lineage>
        <taxon>Bacteria</taxon>
        <taxon>Pseudomonadati</taxon>
        <taxon>Bacteroidota</taxon>
        <taxon>Chitinophagia</taxon>
        <taxon>Chitinophagales</taxon>
        <taxon>Chitinophagaceae</taxon>
        <taxon>Terrimonas</taxon>
    </lineage>
</organism>
<keyword evidence="2" id="KW-1185">Reference proteome</keyword>
<dbReference type="Proteomes" id="UP001597511">
    <property type="component" value="Unassembled WGS sequence"/>
</dbReference>
<sequence>MKKVLGELSDPSVPFNPDIAATFFRSGYIESWGRGIEKIAAACNSFGIPLPVFDTGLSGLIIILHIANKCISSCCYRNRTAEVL</sequence>
<keyword evidence="1" id="KW-0067">ATP-binding</keyword>
<dbReference type="Gene3D" id="3.30.565.60">
    <property type="match status" value="1"/>
</dbReference>